<dbReference type="Proteomes" id="UP001144313">
    <property type="component" value="Unassembled WGS sequence"/>
</dbReference>
<dbReference type="EMBL" id="BSDT01000001">
    <property type="protein sequence ID" value="GLI41945.1"/>
    <property type="molecule type" value="Genomic_DNA"/>
</dbReference>
<gene>
    <name evidence="1" type="ORF">GALLR39Z86_17950</name>
</gene>
<protein>
    <submittedName>
        <fullName evidence="1">Uncharacterized protein</fullName>
    </submittedName>
</protein>
<organism evidence="1 2">
    <name type="scientific">Glycomyces algeriensis</name>
    <dbReference type="NCBI Taxonomy" id="256037"/>
    <lineage>
        <taxon>Bacteria</taxon>
        <taxon>Bacillati</taxon>
        <taxon>Actinomycetota</taxon>
        <taxon>Actinomycetes</taxon>
        <taxon>Glycomycetales</taxon>
        <taxon>Glycomycetaceae</taxon>
        <taxon>Glycomyces</taxon>
    </lineage>
</organism>
<keyword evidence="2" id="KW-1185">Reference proteome</keyword>
<evidence type="ECO:0000313" key="2">
    <source>
        <dbReference type="Proteomes" id="UP001144313"/>
    </source>
</evidence>
<name>A0A9W6G6B8_9ACTN</name>
<sequence length="136" mass="15319">MTISGTESRLDGLALTYLPEDLGTASDFVSEWEGVDCTQRVWETEVEPGKWRVDLQVQVMRAPRLKDAQALKDFLVEYHERGDDWAPSAFGDDGFASEREIARLIEPGLAVEVRDPFERKGFDAVKAVAEGIRYPE</sequence>
<comment type="caution">
    <text evidence="1">The sequence shown here is derived from an EMBL/GenBank/DDBJ whole genome shotgun (WGS) entry which is preliminary data.</text>
</comment>
<reference evidence="1" key="1">
    <citation type="submission" date="2022-12" db="EMBL/GenBank/DDBJ databases">
        <title>Reference genome sequencing for broad-spectrum identification of bacterial and archaeal isolates by mass spectrometry.</title>
        <authorList>
            <person name="Sekiguchi Y."/>
            <person name="Tourlousse D.M."/>
        </authorList>
    </citation>
    <scope>NUCLEOTIDE SEQUENCE</scope>
    <source>
        <strain evidence="1">LLR39Z86</strain>
    </source>
</reference>
<accession>A0A9W6G6B8</accession>
<evidence type="ECO:0000313" key="1">
    <source>
        <dbReference type="EMBL" id="GLI41945.1"/>
    </source>
</evidence>
<dbReference type="RefSeq" id="WP_270115090.1">
    <property type="nucleotide sequence ID" value="NZ_BAAAOL010000003.1"/>
</dbReference>
<dbReference type="AlphaFoldDB" id="A0A9W6G6B8"/>
<proteinExistence type="predicted"/>